<dbReference type="EMBL" id="VFLP01000131">
    <property type="protein sequence ID" value="TRX87737.1"/>
    <property type="molecule type" value="Genomic_DNA"/>
</dbReference>
<reference evidence="2" key="1">
    <citation type="submission" date="2019-06" db="EMBL/GenBank/DDBJ databases">
        <title>Draft genome sequence of the griseofulvin-producing fungus Xylaria cubensis strain G536.</title>
        <authorList>
            <person name="Mead M.E."/>
            <person name="Raja H.A."/>
            <person name="Steenwyk J.L."/>
            <person name="Knowles S.L."/>
            <person name="Oberlies N.H."/>
            <person name="Rokas A."/>
        </authorList>
    </citation>
    <scope>NUCLEOTIDE SEQUENCE [LARGE SCALE GENOMIC DNA]</scope>
    <source>
        <strain evidence="2">G536</strain>
    </source>
</reference>
<keyword evidence="2" id="KW-1185">Reference proteome</keyword>
<gene>
    <name evidence="1" type="ORF">FHL15_011374</name>
</gene>
<protein>
    <submittedName>
        <fullName evidence="1">Uncharacterized protein</fullName>
    </submittedName>
</protein>
<proteinExistence type="predicted"/>
<accession>A0A553HIF7</accession>
<dbReference type="Proteomes" id="UP000319160">
    <property type="component" value="Unassembled WGS sequence"/>
</dbReference>
<evidence type="ECO:0000313" key="1">
    <source>
        <dbReference type="EMBL" id="TRX87737.1"/>
    </source>
</evidence>
<dbReference type="AlphaFoldDB" id="A0A553HIF7"/>
<evidence type="ECO:0000313" key="2">
    <source>
        <dbReference type="Proteomes" id="UP000319160"/>
    </source>
</evidence>
<organism evidence="1 2">
    <name type="scientific">Xylaria flabelliformis</name>
    <dbReference type="NCBI Taxonomy" id="2512241"/>
    <lineage>
        <taxon>Eukaryota</taxon>
        <taxon>Fungi</taxon>
        <taxon>Dikarya</taxon>
        <taxon>Ascomycota</taxon>
        <taxon>Pezizomycotina</taxon>
        <taxon>Sordariomycetes</taxon>
        <taxon>Xylariomycetidae</taxon>
        <taxon>Xylariales</taxon>
        <taxon>Xylariaceae</taxon>
        <taxon>Xylaria</taxon>
    </lineage>
</organism>
<name>A0A553HIF7_9PEZI</name>
<comment type="caution">
    <text evidence="1">The sequence shown here is derived from an EMBL/GenBank/DDBJ whole genome shotgun (WGS) entry which is preliminary data.</text>
</comment>
<sequence>MLGRDFGHVGTRERNTINQYDCYYWAAWGVTEWKAIVPTVLAHRRLKLRGRMKSRIKKAVMCDLAEVLSGTAYLIIAHDRSSHLSASGNGEVGENHPNIPASPAFVNADFIVAIDMHCLMRNRAA</sequence>